<protein>
    <submittedName>
        <fullName evidence="1">Uncharacterized protein</fullName>
    </submittedName>
</protein>
<dbReference type="EMBL" id="AMCV02000001">
    <property type="protein sequence ID" value="TDZ26893.1"/>
    <property type="molecule type" value="Genomic_DNA"/>
</dbReference>
<keyword evidence="2" id="KW-1185">Reference proteome</keyword>
<organism evidence="1 2">
    <name type="scientific">Colletotrichum orbiculare (strain 104-T / ATCC 96160 / CBS 514.97 / LARS 414 / MAFF 240422)</name>
    <name type="common">Cucumber anthracnose fungus</name>
    <name type="synonym">Colletotrichum lagenarium</name>
    <dbReference type="NCBI Taxonomy" id="1213857"/>
    <lineage>
        <taxon>Eukaryota</taxon>
        <taxon>Fungi</taxon>
        <taxon>Dikarya</taxon>
        <taxon>Ascomycota</taxon>
        <taxon>Pezizomycotina</taxon>
        <taxon>Sordariomycetes</taxon>
        <taxon>Hypocreomycetidae</taxon>
        <taxon>Glomerellales</taxon>
        <taxon>Glomerellaceae</taxon>
        <taxon>Colletotrichum</taxon>
        <taxon>Colletotrichum orbiculare species complex</taxon>
    </lineage>
</organism>
<reference evidence="2" key="1">
    <citation type="journal article" date="2013" name="New Phytol.">
        <title>Comparative genomic and transcriptomic analyses reveal the hemibiotrophic stage shift of Colletotrichum fungi.</title>
        <authorList>
            <person name="Gan P."/>
            <person name="Ikeda K."/>
            <person name="Irieda H."/>
            <person name="Narusaka M."/>
            <person name="O'Connell R.J."/>
            <person name="Narusaka Y."/>
            <person name="Takano Y."/>
            <person name="Kubo Y."/>
            <person name="Shirasu K."/>
        </authorList>
    </citation>
    <scope>NUCLEOTIDE SEQUENCE [LARGE SCALE GENOMIC DNA]</scope>
    <source>
        <strain evidence="2">104-T / ATCC 96160 / CBS 514.97 / LARS 414 / MAFF 240422</strain>
    </source>
</reference>
<gene>
    <name evidence="1" type="ORF">Cob_v001345</name>
</gene>
<evidence type="ECO:0000313" key="2">
    <source>
        <dbReference type="Proteomes" id="UP000014480"/>
    </source>
</evidence>
<dbReference type="PROSITE" id="PS51257">
    <property type="entry name" value="PROKAR_LIPOPROTEIN"/>
    <property type="match status" value="1"/>
</dbReference>
<accession>A0A484G9M6</accession>
<evidence type="ECO:0000313" key="1">
    <source>
        <dbReference type="EMBL" id="TDZ26893.1"/>
    </source>
</evidence>
<dbReference type="Proteomes" id="UP000014480">
    <property type="component" value="Unassembled WGS sequence"/>
</dbReference>
<name>A0A484G9M6_COLOR</name>
<reference evidence="2" key="2">
    <citation type="journal article" date="2019" name="Mol. Plant Microbe Interact.">
        <title>Genome sequence resources for four phytopathogenic fungi from the Colletotrichum orbiculare species complex.</title>
        <authorList>
            <person name="Gan P."/>
            <person name="Tsushima A."/>
            <person name="Narusaka M."/>
            <person name="Narusaka Y."/>
            <person name="Takano Y."/>
            <person name="Kubo Y."/>
            <person name="Shirasu K."/>
        </authorList>
    </citation>
    <scope>GENOME REANNOTATION</scope>
    <source>
        <strain evidence="2">104-T / ATCC 96160 / CBS 514.97 / LARS 414 / MAFF 240422</strain>
    </source>
</reference>
<sequence>MNRRQRAHPRSVELLTVVVLEGVGYPTNCLVLACSCAVYYLDHLKHRIFPNLWPGFCVLPCFVSDKTRDEEINSSFIVLSGR</sequence>
<dbReference type="AlphaFoldDB" id="A0A484G9M6"/>
<comment type="caution">
    <text evidence="1">The sequence shown here is derived from an EMBL/GenBank/DDBJ whole genome shotgun (WGS) entry which is preliminary data.</text>
</comment>
<proteinExistence type="predicted"/>